<accession>A0A1L7XPB2</accession>
<reference evidence="3 4" key="1">
    <citation type="submission" date="2016-03" db="EMBL/GenBank/DDBJ databases">
        <authorList>
            <person name="Ploux O."/>
        </authorList>
    </citation>
    <scope>NUCLEOTIDE SEQUENCE [LARGE SCALE GENOMIC DNA]</scope>
    <source>
        <strain evidence="3 4">UAMH 11012</strain>
    </source>
</reference>
<keyword evidence="2" id="KW-0812">Transmembrane</keyword>
<organism evidence="3 4">
    <name type="scientific">Phialocephala subalpina</name>
    <dbReference type="NCBI Taxonomy" id="576137"/>
    <lineage>
        <taxon>Eukaryota</taxon>
        <taxon>Fungi</taxon>
        <taxon>Dikarya</taxon>
        <taxon>Ascomycota</taxon>
        <taxon>Pezizomycotina</taxon>
        <taxon>Leotiomycetes</taxon>
        <taxon>Helotiales</taxon>
        <taxon>Mollisiaceae</taxon>
        <taxon>Phialocephala</taxon>
        <taxon>Phialocephala fortinii species complex</taxon>
    </lineage>
</organism>
<feature type="transmembrane region" description="Helical" evidence="2">
    <location>
        <begin position="174"/>
        <end position="193"/>
    </location>
</feature>
<feature type="transmembrane region" description="Helical" evidence="2">
    <location>
        <begin position="296"/>
        <end position="314"/>
    </location>
</feature>
<sequence length="422" mass="47296">MYCPSPFTTHLLVSFHCLLSDVYRELFEAIISNLTATAMESIPDFAHTSACASELFLGFNKTSSNVTELCSQLAQCPGFCETTFETENLDLAGKGICISTIIKGSLAIVIGTIFPTFIYLARTLPIRPLVPRIPLLQDIKRRVHRVSLFFSLCILTSIALQNARTSRPVLETGFLSWFLGREMYIMSTFHWGIIADKEMNSNPLLSTQLAYLAMTFAHLYLSFKVSVPHQSFYRILDHECPRTAQGLEIKPYFGTGESAGKQFYLLVWPFGLAAGAGPLFFLRFKNELPGWLRRHGGAIGWTLIMMVFAGGIMLNNRRVGDQTQLVRMMRRKDLPSQNDWDFGQSTALMIWLLVASEPLAFIRKWRNPQVTTLEEETAAEAGKAVETPVTDEKQRKLGNDAGELTLVDHDVPGRDKAHSGSR</sequence>
<feature type="region of interest" description="Disordered" evidence="1">
    <location>
        <begin position="376"/>
        <end position="422"/>
    </location>
</feature>
<gene>
    <name evidence="3" type="ORF">PAC_16753</name>
</gene>
<dbReference type="STRING" id="576137.A0A1L7XPB2"/>
<evidence type="ECO:0000313" key="4">
    <source>
        <dbReference type="Proteomes" id="UP000184330"/>
    </source>
</evidence>
<keyword evidence="2" id="KW-0472">Membrane</keyword>
<proteinExistence type="predicted"/>
<feature type="transmembrane region" description="Helical" evidence="2">
    <location>
        <begin position="104"/>
        <end position="122"/>
    </location>
</feature>
<dbReference type="AlphaFoldDB" id="A0A1L7XPB2"/>
<name>A0A1L7XPB2_9HELO</name>
<dbReference type="Proteomes" id="UP000184330">
    <property type="component" value="Unassembled WGS sequence"/>
</dbReference>
<feature type="transmembrane region" description="Helical" evidence="2">
    <location>
        <begin position="263"/>
        <end position="284"/>
    </location>
</feature>
<evidence type="ECO:0000313" key="3">
    <source>
        <dbReference type="EMBL" id="CZR66852.1"/>
    </source>
</evidence>
<evidence type="ECO:0000256" key="2">
    <source>
        <dbReference type="SAM" id="Phobius"/>
    </source>
</evidence>
<evidence type="ECO:0000256" key="1">
    <source>
        <dbReference type="SAM" id="MobiDB-lite"/>
    </source>
</evidence>
<dbReference type="OrthoDB" id="4582561at2759"/>
<dbReference type="EMBL" id="FJOG01000040">
    <property type="protein sequence ID" value="CZR66852.1"/>
    <property type="molecule type" value="Genomic_DNA"/>
</dbReference>
<keyword evidence="2" id="KW-1133">Transmembrane helix</keyword>
<feature type="transmembrane region" description="Helical" evidence="2">
    <location>
        <begin position="205"/>
        <end position="223"/>
    </location>
</feature>
<protein>
    <submittedName>
        <fullName evidence="3">Uncharacterized protein</fullName>
    </submittedName>
</protein>
<feature type="compositionally biased region" description="Basic and acidic residues" evidence="1">
    <location>
        <begin position="406"/>
        <end position="422"/>
    </location>
</feature>
<feature type="transmembrane region" description="Helical" evidence="2">
    <location>
        <begin position="143"/>
        <end position="162"/>
    </location>
</feature>
<keyword evidence="4" id="KW-1185">Reference proteome</keyword>